<dbReference type="Gene3D" id="1.10.287.130">
    <property type="match status" value="1"/>
</dbReference>
<keyword evidence="5" id="KW-0808">Transferase</keyword>
<dbReference type="Proteomes" id="UP001589693">
    <property type="component" value="Unassembled WGS sequence"/>
</dbReference>
<keyword evidence="4" id="KW-0597">Phosphoprotein</keyword>
<dbReference type="GO" id="GO:0005524">
    <property type="term" value="F:ATP binding"/>
    <property type="evidence" value="ECO:0007669"/>
    <property type="project" value="UniProtKB-KW"/>
</dbReference>
<evidence type="ECO:0000256" key="8">
    <source>
        <dbReference type="ARBA" id="ARBA00022989"/>
    </source>
</evidence>
<evidence type="ECO:0000313" key="15">
    <source>
        <dbReference type="Proteomes" id="UP001589693"/>
    </source>
</evidence>
<keyword evidence="7" id="KW-0418">Kinase</keyword>
<evidence type="ECO:0000256" key="3">
    <source>
        <dbReference type="ARBA" id="ARBA00012438"/>
    </source>
</evidence>
<dbReference type="PROSITE" id="PS50109">
    <property type="entry name" value="HIS_KIN"/>
    <property type="match status" value="1"/>
</dbReference>
<feature type="transmembrane region" description="Helical" evidence="11">
    <location>
        <begin position="163"/>
        <end position="185"/>
    </location>
</feature>
<dbReference type="Gene3D" id="6.10.340.10">
    <property type="match status" value="1"/>
</dbReference>
<dbReference type="InterPro" id="IPR003660">
    <property type="entry name" value="HAMP_dom"/>
</dbReference>
<dbReference type="PANTHER" id="PTHR45436:SF5">
    <property type="entry name" value="SENSOR HISTIDINE KINASE TRCS"/>
    <property type="match status" value="1"/>
</dbReference>
<reference evidence="14 15" key="1">
    <citation type="submission" date="2024-09" db="EMBL/GenBank/DDBJ databases">
        <authorList>
            <person name="Sun Q."/>
            <person name="Mori K."/>
        </authorList>
    </citation>
    <scope>NUCLEOTIDE SEQUENCE [LARGE SCALE GENOMIC DNA]</scope>
    <source>
        <strain evidence="14 15">TBRC 7907</strain>
    </source>
</reference>
<evidence type="ECO:0000256" key="1">
    <source>
        <dbReference type="ARBA" id="ARBA00000085"/>
    </source>
</evidence>
<dbReference type="SUPFAM" id="SSF55874">
    <property type="entry name" value="ATPase domain of HSP90 chaperone/DNA topoisomerase II/histidine kinase"/>
    <property type="match status" value="1"/>
</dbReference>
<accession>A0ABV6A5C4</accession>
<dbReference type="InterPro" id="IPR036097">
    <property type="entry name" value="HisK_dim/P_sf"/>
</dbReference>
<comment type="catalytic activity">
    <reaction evidence="1">
        <text>ATP + protein L-histidine = ADP + protein N-phospho-L-histidine.</text>
        <dbReference type="EC" id="2.7.13.3"/>
    </reaction>
</comment>
<keyword evidence="9" id="KW-0902">Two-component regulatory system</keyword>
<keyword evidence="14" id="KW-0067">ATP-binding</keyword>
<dbReference type="PANTHER" id="PTHR45436">
    <property type="entry name" value="SENSOR HISTIDINE KINASE YKOH"/>
    <property type="match status" value="1"/>
</dbReference>
<keyword evidence="15" id="KW-1185">Reference proteome</keyword>
<keyword evidence="6 11" id="KW-0812">Transmembrane</keyword>
<evidence type="ECO:0000259" key="12">
    <source>
        <dbReference type="PROSITE" id="PS50109"/>
    </source>
</evidence>
<comment type="caution">
    <text evidence="14">The sequence shown here is derived from an EMBL/GenBank/DDBJ whole genome shotgun (WGS) entry which is preliminary data.</text>
</comment>
<evidence type="ECO:0000256" key="6">
    <source>
        <dbReference type="ARBA" id="ARBA00022692"/>
    </source>
</evidence>
<feature type="domain" description="Histidine kinase" evidence="12">
    <location>
        <begin position="248"/>
        <end position="458"/>
    </location>
</feature>
<dbReference type="EC" id="2.7.13.3" evidence="3"/>
<evidence type="ECO:0000259" key="13">
    <source>
        <dbReference type="PROSITE" id="PS50885"/>
    </source>
</evidence>
<organism evidence="14 15">
    <name type="scientific">Allokutzneria oryzae</name>
    <dbReference type="NCBI Taxonomy" id="1378989"/>
    <lineage>
        <taxon>Bacteria</taxon>
        <taxon>Bacillati</taxon>
        <taxon>Actinomycetota</taxon>
        <taxon>Actinomycetes</taxon>
        <taxon>Pseudonocardiales</taxon>
        <taxon>Pseudonocardiaceae</taxon>
        <taxon>Allokutzneria</taxon>
    </lineage>
</organism>
<dbReference type="InterPro" id="IPR005467">
    <property type="entry name" value="His_kinase_dom"/>
</dbReference>
<dbReference type="Pfam" id="PF00672">
    <property type="entry name" value="HAMP"/>
    <property type="match status" value="1"/>
</dbReference>
<dbReference type="CDD" id="cd00075">
    <property type="entry name" value="HATPase"/>
    <property type="match status" value="1"/>
</dbReference>
<name>A0ABV6A5C4_9PSEU</name>
<evidence type="ECO:0000256" key="9">
    <source>
        <dbReference type="ARBA" id="ARBA00023012"/>
    </source>
</evidence>
<dbReference type="InterPro" id="IPR004358">
    <property type="entry name" value="Sig_transdc_His_kin-like_C"/>
</dbReference>
<gene>
    <name evidence="14" type="ORF">ACFFQA_30795</name>
</gene>
<evidence type="ECO:0000313" key="14">
    <source>
        <dbReference type="EMBL" id="MFB9908345.1"/>
    </source>
</evidence>
<sequence length="461" mass="49758">MSRGERRLLLRSRVALVTALVVALGIIVVSVFAWFGADLTMRRQIDASLQASSPVKELTTPGPGGVLPDPEELCGREQEGQSYQKFIVGVQLVRPDGTTCCPKGVDKVRIWHNGRDDMALPRFRDGVTVSRVGVRVLAEPLGGGYTVLTSRSMSDVRDTLRQLGTVLGVVAVLGVVVAAASGLLLTRLALRPVERLTKTVEHIAETEDLTAPVDVRGRDEIGRLGRAFSRMTTALAESRKRQQDLVADAAHELRTPLTSMRTNVDLLVRSEKTGRPIPDDQRRALLASLQDQATELGDLVGELVVLARDERETEHVPVPMDAVVNRAVERARARAQGHVFEVRSEHWTTVGDQGELERAVLNLLDNAVKFSPPSSTVRVRSAEGEITVADAGPGIAVGERAMVFQRFWRSPSARSLPGSGLGLAIVAQTAAAHGGAVEFVEPLDGVGATVRLRLPVERPGL</sequence>
<dbReference type="CDD" id="cd06225">
    <property type="entry name" value="HAMP"/>
    <property type="match status" value="1"/>
</dbReference>
<dbReference type="SMART" id="SM00388">
    <property type="entry name" value="HisKA"/>
    <property type="match status" value="1"/>
</dbReference>
<evidence type="ECO:0000256" key="4">
    <source>
        <dbReference type="ARBA" id="ARBA00022553"/>
    </source>
</evidence>
<dbReference type="SMART" id="SM00387">
    <property type="entry name" value="HATPase_c"/>
    <property type="match status" value="1"/>
</dbReference>
<keyword evidence="14" id="KW-0547">Nucleotide-binding</keyword>
<dbReference type="Pfam" id="PF00512">
    <property type="entry name" value="HisKA"/>
    <property type="match status" value="1"/>
</dbReference>
<keyword evidence="8 11" id="KW-1133">Transmembrane helix</keyword>
<protein>
    <recommendedName>
        <fullName evidence="3">histidine kinase</fullName>
        <ecNumber evidence="3">2.7.13.3</ecNumber>
    </recommendedName>
</protein>
<dbReference type="InterPro" id="IPR003594">
    <property type="entry name" value="HATPase_dom"/>
</dbReference>
<dbReference type="PRINTS" id="PR00344">
    <property type="entry name" value="BCTRLSENSOR"/>
</dbReference>
<comment type="subcellular location">
    <subcellularLocation>
        <location evidence="2">Cell membrane</location>
    </subcellularLocation>
</comment>
<evidence type="ECO:0000256" key="7">
    <source>
        <dbReference type="ARBA" id="ARBA00022777"/>
    </source>
</evidence>
<evidence type="ECO:0000256" key="5">
    <source>
        <dbReference type="ARBA" id="ARBA00022679"/>
    </source>
</evidence>
<dbReference type="PROSITE" id="PS50885">
    <property type="entry name" value="HAMP"/>
    <property type="match status" value="1"/>
</dbReference>
<dbReference type="SUPFAM" id="SSF158472">
    <property type="entry name" value="HAMP domain-like"/>
    <property type="match status" value="1"/>
</dbReference>
<feature type="domain" description="HAMP" evidence="13">
    <location>
        <begin position="187"/>
        <end position="240"/>
    </location>
</feature>
<dbReference type="RefSeq" id="WP_377859982.1">
    <property type="nucleotide sequence ID" value="NZ_JBHLZU010000027.1"/>
</dbReference>
<evidence type="ECO:0000256" key="2">
    <source>
        <dbReference type="ARBA" id="ARBA00004236"/>
    </source>
</evidence>
<proteinExistence type="predicted"/>
<dbReference type="SUPFAM" id="SSF47384">
    <property type="entry name" value="Homodimeric domain of signal transducing histidine kinase"/>
    <property type="match status" value="1"/>
</dbReference>
<dbReference type="InterPro" id="IPR036890">
    <property type="entry name" value="HATPase_C_sf"/>
</dbReference>
<keyword evidence="10 11" id="KW-0472">Membrane</keyword>
<dbReference type="EMBL" id="JBHLZU010000027">
    <property type="protein sequence ID" value="MFB9908345.1"/>
    <property type="molecule type" value="Genomic_DNA"/>
</dbReference>
<evidence type="ECO:0000256" key="10">
    <source>
        <dbReference type="ARBA" id="ARBA00023136"/>
    </source>
</evidence>
<dbReference type="Pfam" id="PF02518">
    <property type="entry name" value="HATPase_c"/>
    <property type="match status" value="1"/>
</dbReference>
<dbReference type="InterPro" id="IPR003661">
    <property type="entry name" value="HisK_dim/P_dom"/>
</dbReference>
<dbReference type="CDD" id="cd00082">
    <property type="entry name" value="HisKA"/>
    <property type="match status" value="1"/>
</dbReference>
<dbReference type="InterPro" id="IPR050428">
    <property type="entry name" value="TCS_sensor_his_kinase"/>
</dbReference>
<dbReference type="SMART" id="SM00304">
    <property type="entry name" value="HAMP"/>
    <property type="match status" value="1"/>
</dbReference>
<feature type="transmembrane region" description="Helical" evidence="11">
    <location>
        <begin position="12"/>
        <end position="35"/>
    </location>
</feature>
<dbReference type="Gene3D" id="3.30.565.10">
    <property type="entry name" value="Histidine kinase-like ATPase, C-terminal domain"/>
    <property type="match status" value="1"/>
</dbReference>
<evidence type="ECO:0000256" key="11">
    <source>
        <dbReference type="SAM" id="Phobius"/>
    </source>
</evidence>